<evidence type="ECO:0000313" key="2">
    <source>
        <dbReference type="Proteomes" id="UP000821845"/>
    </source>
</evidence>
<dbReference type="Proteomes" id="UP000821845">
    <property type="component" value="Chromosome 7"/>
</dbReference>
<reference evidence="1" key="1">
    <citation type="submission" date="2020-05" db="EMBL/GenBank/DDBJ databases">
        <title>Large-scale comparative analyses of tick genomes elucidate their genetic diversity and vector capacities.</title>
        <authorList>
            <person name="Jia N."/>
            <person name="Wang J."/>
            <person name="Shi W."/>
            <person name="Du L."/>
            <person name="Sun Y."/>
            <person name="Zhan W."/>
            <person name="Jiang J."/>
            <person name="Wang Q."/>
            <person name="Zhang B."/>
            <person name="Ji P."/>
            <person name="Sakyi L.B."/>
            <person name="Cui X."/>
            <person name="Yuan T."/>
            <person name="Jiang B."/>
            <person name="Yang W."/>
            <person name="Lam T.T.-Y."/>
            <person name="Chang Q."/>
            <person name="Ding S."/>
            <person name="Wang X."/>
            <person name="Zhu J."/>
            <person name="Ruan X."/>
            <person name="Zhao L."/>
            <person name="Wei J."/>
            <person name="Que T."/>
            <person name="Du C."/>
            <person name="Cheng J."/>
            <person name="Dai P."/>
            <person name="Han X."/>
            <person name="Huang E."/>
            <person name="Gao Y."/>
            <person name="Liu J."/>
            <person name="Shao H."/>
            <person name="Ye R."/>
            <person name="Li L."/>
            <person name="Wei W."/>
            <person name="Wang X."/>
            <person name="Wang C."/>
            <person name="Yang T."/>
            <person name="Huo Q."/>
            <person name="Li W."/>
            <person name="Guo W."/>
            <person name="Chen H."/>
            <person name="Zhou L."/>
            <person name="Ni X."/>
            <person name="Tian J."/>
            <person name="Zhou Y."/>
            <person name="Sheng Y."/>
            <person name="Liu T."/>
            <person name="Pan Y."/>
            <person name="Xia L."/>
            <person name="Li J."/>
            <person name="Zhao F."/>
            <person name="Cao W."/>
        </authorList>
    </citation>
    <scope>NUCLEOTIDE SEQUENCE</scope>
    <source>
        <strain evidence="1">Hyas-2018</strain>
    </source>
</reference>
<protein>
    <submittedName>
        <fullName evidence="1">Uncharacterized protein</fullName>
    </submittedName>
</protein>
<evidence type="ECO:0000313" key="1">
    <source>
        <dbReference type="EMBL" id="KAH6927052.1"/>
    </source>
</evidence>
<name>A0ACB7S1L5_HYAAI</name>
<proteinExistence type="predicted"/>
<sequence length="767" mass="84938">MDSEVSTTTESSQVEQAEADASVVADSSTVPAQNDNGDVSSSSASDGNTEPMQIEGEGEIADASEVSSSKTDSSRAAFKMPLIGPRPGKQKVLKTGMKPLAQCIELPTPSSSEGSGEPQVGAESTTSGSKPTPADVPYKEPPWSGVPDRQYNFQVLKTGVIVSNFPLDKSYIVIGRKDDCDIVLEHPSISRYHAVVQFRTGEAGTSGFYLYDLDSTHGTYVNKQQVRARSYKRLRVGYIVKFGGSSRNFILEGPEDDQEDESDLTVTEIKELRKKQEEEARQREAKAKAKAEADKSKEEDDGVDWGLGDDAEDEDPSSENPFALAGNNEDLYIDDPKKTLRGWFEREGYELQYNVEEKGYSHFVCTVELPIDTANGAPAIAEASVKGKKKEAVIACALEACRILDQHGELRKSCHEARKRKEKNWEENDFYDSDEDTFLDRTGTIEKKREMRRKMARKEATEVDTYDTLLEKLRIVEEQIAQVQAKLEESKRASERAESEADDSLEAFMSALKSRSLEDKTQRSRWRQELAGLLQERLRLTRVANIAKPAHLPPLTGALLKPQAKNEAQALKKVLPMTGSLKNRKKLVMPEPERRFVACSSSQDGEEEEEEDDDQEEKEDGAKATSEASAEAKTEAESGRTTTDVAMDETPDESRTSSSEPTDEQGEKDVVKPEEKSSPNAKTEEAEKKPVIIGPERPPMVLEFVKKTSKVIRAPEKKASAKLAFSSNKEGQKKKHSFESSDDYVGWLPPEGQSGDGKTHLNAKYGY</sequence>
<organism evidence="1 2">
    <name type="scientific">Hyalomma asiaticum</name>
    <name type="common">Tick</name>
    <dbReference type="NCBI Taxonomy" id="266040"/>
    <lineage>
        <taxon>Eukaryota</taxon>
        <taxon>Metazoa</taxon>
        <taxon>Ecdysozoa</taxon>
        <taxon>Arthropoda</taxon>
        <taxon>Chelicerata</taxon>
        <taxon>Arachnida</taxon>
        <taxon>Acari</taxon>
        <taxon>Parasitiformes</taxon>
        <taxon>Ixodida</taxon>
        <taxon>Ixodoidea</taxon>
        <taxon>Ixodidae</taxon>
        <taxon>Hyalomminae</taxon>
        <taxon>Hyalomma</taxon>
    </lineage>
</organism>
<dbReference type="EMBL" id="CM023487">
    <property type="protein sequence ID" value="KAH6927052.1"/>
    <property type="molecule type" value="Genomic_DNA"/>
</dbReference>
<keyword evidence="2" id="KW-1185">Reference proteome</keyword>
<accession>A0ACB7S1L5</accession>
<comment type="caution">
    <text evidence="1">The sequence shown here is derived from an EMBL/GenBank/DDBJ whole genome shotgun (WGS) entry which is preliminary data.</text>
</comment>
<gene>
    <name evidence="1" type="ORF">HPB50_026394</name>
</gene>